<gene>
    <name evidence="1" type="ORF">ACEZDG_10520</name>
</gene>
<keyword evidence="2" id="KW-1185">Reference proteome</keyword>
<evidence type="ECO:0000313" key="2">
    <source>
        <dbReference type="Proteomes" id="UP001592582"/>
    </source>
</evidence>
<dbReference type="PANTHER" id="PTHR43585:SF2">
    <property type="entry name" value="ATP-GRASP ENZYME FSQD"/>
    <property type="match status" value="1"/>
</dbReference>
<reference evidence="1 2" key="1">
    <citation type="submission" date="2024-09" db="EMBL/GenBank/DDBJ databases">
        <authorList>
            <person name="Lee S.D."/>
        </authorList>
    </citation>
    <scope>NUCLEOTIDE SEQUENCE [LARGE SCALE GENOMIC DNA]</scope>
    <source>
        <strain evidence="1 2">N1-1</strain>
    </source>
</reference>
<proteinExistence type="predicted"/>
<accession>A0ABV6V7L5</accession>
<dbReference type="Gene3D" id="3.30.1490.20">
    <property type="entry name" value="ATP-grasp fold, A domain"/>
    <property type="match status" value="1"/>
</dbReference>
<sequence>MNDTALSADPARAFILTGSFLVVGRFPQYLRELSERGLTILLITGETWREQAQAALKDPEHPASVIAEVAFVDGAVGHEGSFVAGAVAAASGWRQRYDIVGAFAVGETMVEPTGLLADALGLAGPGLRASRACRDKALQRWYLPQFSPASLVLPAGQRHTVALDQVTFPAVVKPVGRHSSSGVAMVEDQQALRRQLETYPDYETVLVEAKVVGQEFSVESLLQDGEVVFSSATRKDTNDSHTCSFVELAHTIPNDRTEVTATLLAANAEALRGLDFRDGIAHAEWRIDAEGRPFLMEVAARPAGDGISALYHLTHGRPLEPEVVRIALREPAGYPAARRIGRQVYLEHDAGIFDGVTVDWPGVEPVWAEEGEVWPEVLPGAADEPAALRSVMVLKPIGTELGPLRSSEDRVLSFLIDAPTAAELDAVEQRVRAAITLHVSPATGGEA</sequence>
<dbReference type="PANTHER" id="PTHR43585">
    <property type="entry name" value="FUMIPYRROLE BIOSYNTHESIS PROTEIN C"/>
    <property type="match status" value="1"/>
</dbReference>
<comment type="caution">
    <text evidence="1">The sequence shown here is derived from an EMBL/GenBank/DDBJ whole genome shotgun (WGS) entry which is preliminary data.</text>
</comment>
<evidence type="ECO:0000313" key="1">
    <source>
        <dbReference type="EMBL" id="MFC1409714.1"/>
    </source>
</evidence>
<dbReference type="InterPro" id="IPR011761">
    <property type="entry name" value="ATP-grasp"/>
</dbReference>
<dbReference type="Pfam" id="PF13535">
    <property type="entry name" value="ATP-grasp_4"/>
    <property type="match status" value="1"/>
</dbReference>
<dbReference type="Gene3D" id="3.40.50.20">
    <property type="match status" value="1"/>
</dbReference>
<dbReference type="PROSITE" id="PS50975">
    <property type="entry name" value="ATP_GRASP"/>
    <property type="match status" value="1"/>
</dbReference>
<organism evidence="1 2">
    <name type="scientific">Streptacidiphilus alkalitolerans</name>
    <dbReference type="NCBI Taxonomy" id="3342712"/>
    <lineage>
        <taxon>Bacteria</taxon>
        <taxon>Bacillati</taxon>
        <taxon>Actinomycetota</taxon>
        <taxon>Actinomycetes</taxon>
        <taxon>Kitasatosporales</taxon>
        <taxon>Streptomycetaceae</taxon>
        <taxon>Streptacidiphilus</taxon>
    </lineage>
</organism>
<protein>
    <submittedName>
        <fullName evidence="1">Acetyl-CoA carboxylase biotin carboxylase subunit family protein</fullName>
    </submittedName>
</protein>
<dbReference type="InterPro" id="IPR052032">
    <property type="entry name" value="ATP-dep_AA_Ligase"/>
</dbReference>
<name>A0ABV6V7L5_9ACTN</name>
<dbReference type="EMBL" id="JBHEZX010000004">
    <property type="protein sequence ID" value="MFC1409714.1"/>
    <property type="molecule type" value="Genomic_DNA"/>
</dbReference>
<dbReference type="Gene3D" id="3.30.470.20">
    <property type="entry name" value="ATP-grasp fold, B domain"/>
    <property type="match status" value="1"/>
</dbReference>
<dbReference type="Proteomes" id="UP001592582">
    <property type="component" value="Unassembled WGS sequence"/>
</dbReference>
<dbReference type="SUPFAM" id="SSF56059">
    <property type="entry name" value="Glutathione synthetase ATP-binding domain-like"/>
    <property type="match status" value="1"/>
</dbReference>
<dbReference type="InterPro" id="IPR013815">
    <property type="entry name" value="ATP_grasp_subdomain_1"/>
</dbReference>